<feature type="transmembrane region" description="Helical" evidence="1">
    <location>
        <begin position="12"/>
        <end position="30"/>
    </location>
</feature>
<dbReference type="OrthoDB" id="4492972at2759"/>
<proteinExistence type="predicted"/>
<evidence type="ECO:0000313" key="2">
    <source>
        <dbReference type="EMBL" id="PNS16600.1"/>
    </source>
</evidence>
<dbReference type="EMBL" id="NKHZ01000055">
    <property type="protein sequence ID" value="PNS16600.1"/>
    <property type="molecule type" value="Genomic_DNA"/>
</dbReference>
<organism evidence="2 3">
    <name type="scientific">Sphaceloma murrayae</name>
    <dbReference type="NCBI Taxonomy" id="2082308"/>
    <lineage>
        <taxon>Eukaryota</taxon>
        <taxon>Fungi</taxon>
        <taxon>Dikarya</taxon>
        <taxon>Ascomycota</taxon>
        <taxon>Pezizomycotina</taxon>
        <taxon>Dothideomycetes</taxon>
        <taxon>Dothideomycetidae</taxon>
        <taxon>Myriangiales</taxon>
        <taxon>Elsinoaceae</taxon>
        <taxon>Sphaceloma</taxon>
    </lineage>
</organism>
<keyword evidence="3" id="KW-1185">Reference proteome</keyword>
<reference evidence="2 3" key="1">
    <citation type="submission" date="2017-06" db="EMBL/GenBank/DDBJ databases">
        <title>Draft genome sequence of a variant of Elsinoe murrayae.</title>
        <authorList>
            <person name="Cheng Q."/>
        </authorList>
    </citation>
    <scope>NUCLEOTIDE SEQUENCE [LARGE SCALE GENOMIC DNA]</scope>
    <source>
        <strain evidence="2 3">CQ-2017a</strain>
    </source>
</reference>
<accession>A0A2K1QNY7</accession>
<sequence>MTTESTLSKYRYEFLFATWFITTGAAFFRVSRQPYSLSIRAEQYETIFKGTSLTAALIGIGLNERLGRRQSVERRRGWMGV</sequence>
<name>A0A2K1QNY7_9PEZI</name>
<protein>
    <submittedName>
        <fullName evidence="2">Uncharacterized protein</fullName>
    </submittedName>
</protein>
<dbReference type="Proteomes" id="UP000243797">
    <property type="component" value="Unassembled WGS sequence"/>
</dbReference>
<keyword evidence="1" id="KW-1133">Transmembrane helix</keyword>
<dbReference type="InParanoid" id="A0A2K1QNY7"/>
<dbReference type="AlphaFoldDB" id="A0A2K1QNY7"/>
<keyword evidence="1" id="KW-0812">Transmembrane</keyword>
<evidence type="ECO:0000256" key="1">
    <source>
        <dbReference type="SAM" id="Phobius"/>
    </source>
</evidence>
<comment type="caution">
    <text evidence="2">The sequence shown here is derived from an EMBL/GenBank/DDBJ whole genome shotgun (WGS) entry which is preliminary data.</text>
</comment>
<evidence type="ECO:0000313" key="3">
    <source>
        <dbReference type="Proteomes" id="UP000243797"/>
    </source>
</evidence>
<keyword evidence="1" id="KW-0472">Membrane</keyword>
<gene>
    <name evidence="2" type="ORF">CAC42_4564</name>
</gene>